<keyword evidence="3" id="KW-1185">Reference proteome</keyword>
<dbReference type="EMBL" id="PYAX01000010">
    <property type="protein sequence ID" value="PSL52967.1"/>
    <property type="molecule type" value="Genomic_DNA"/>
</dbReference>
<feature type="region of interest" description="Disordered" evidence="1">
    <location>
        <begin position="83"/>
        <end position="102"/>
    </location>
</feature>
<dbReference type="Proteomes" id="UP000241118">
    <property type="component" value="Unassembled WGS sequence"/>
</dbReference>
<name>A0A2P8I3B5_SACCR</name>
<accession>A0A2P8I3B5</accession>
<evidence type="ECO:0000313" key="3">
    <source>
        <dbReference type="Proteomes" id="UP000241118"/>
    </source>
</evidence>
<organism evidence="2 3">
    <name type="scientific">Saccharothrix carnea</name>
    <dbReference type="NCBI Taxonomy" id="1280637"/>
    <lineage>
        <taxon>Bacteria</taxon>
        <taxon>Bacillati</taxon>
        <taxon>Actinomycetota</taxon>
        <taxon>Actinomycetes</taxon>
        <taxon>Pseudonocardiales</taxon>
        <taxon>Pseudonocardiaceae</taxon>
        <taxon>Saccharothrix</taxon>
    </lineage>
</organism>
<proteinExistence type="predicted"/>
<gene>
    <name evidence="2" type="ORF">B0I31_11058</name>
</gene>
<dbReference type="RefSeq" id="WP_106618313.1">
    <property type="nucleotide sequence ID" value="NZ_PYAX01000010.1"/>
</dbReference>
<sequence length="102" mass="11027">MESGPHVELSRIVEPTPRTSAELVCALTELARLANEWSDLVRGLHEPTRRLVGSAAAASVSLAARRAEEAFLELEMTLGDAQAARRSLPLATPKGEDRRPVV</sequence>
<dbReference type="OrthoDB" id="3695253at2"/>
<dbReference type="AlphaFoldDB" id="A0A2P8I3B5"/>
<protein>
    <recommendedName>
        <fullName evidence="4">Excreted virulence factor EspC (Type VII ESX diderm)</fullName>
    </recommendedName>
</protein>
<reference evidence="2 3" key="1">
    <citation type="submission" date="2018-03" db="EMBL/GenBank/DDBJ databases">
        <title>Genomic Encyclopedia of Type Strains, Phase III (KMG-III): the genomes of soil and plant-associated and newly described type strains.</title>
        <authorList>
            <person name="Whitman W."/>
        </authorList>
    </citation>
    <scope>NUCLEOTIDE SEQUENCE [LARGE SCALE GENOMIC DNA]</scope>
    <source>
        <strain evidence="2 3">CGMCC 4.7097</strain>
    </source>
</reference>
<comment type="caution">
    <text evidence="2">The sequence shown here is derived from an EMBL/GenBank/DDBJ whole genome shotgun (WGS) entry which is preliminary data.</text>
</comment>
<evidence type="ECO:0000256" key="1">
    <source>
        <dbReference type="SAM" id="MobiDB-lite"/>
    </source>
</evidence>
<evidence type="ECO:0008006" key="4">
    <source>
        <dbReference type="Google" id="ProtNLM"/>
    </source>
</evidence>
<evidence type="ECO:0000313" key="2">
    <source>
        <dbReference type="EMBL" id="PSL52967.1"/>
    </source>
</evidence>